<dbReference type="PANTHER" id="PTHR35863">
    <property type="entry name" value="COBALT-PRECORRIN-5B C(1)-METHYLTRANSFERASE"/>
    <property type="match status" value="1"/>
</dbReference>
<dbReference type="Pfam" id="PF01888">
    <property type="entry name" value="CbiD"/>
    <property type="match status" value="1"/>
</dbReference>
<dbReference type="PIRSF" id="PIRSF026782">
    <property type="entry name" value="CbiD"/>
    <property type="match status" value="1"/>
</dbReference>
<protein>
    <recommendedName>
        <fullName evidence="5">Cobalt-precorrin-5B C(1)-methyltransferase</fullName>
        <ecNumber evidence="5">2.1.1.195</ecNumber>
    </recommendedName>
    <alternativeName>
        <fullName evidence="5">Cobalt-precorrin-6A synthase</fullName>
    </alternativeName>
</protein>
<dbReference type="GO" id="GO:0032259">
    <property type="term" value="P:methylation"/>
    <property type="evidence" value="ECO:0007669"/>
    <property type="project" value="UniProtKB-KW"/>
</dbReference>
<keyword evidence="2 5" id="KW-0489">Methyltransferase</keyword>
<reference evidence="6 7" key="1">
    <citation type="submission" date="2019-08" db="EMBL/GenBank/DDBJ databases">
        <title>In-depth cultivation of the pig gut microbiome towards novel bacterial diversity and tailored functional studies.</title>
        <authorList>
            <person name="Wylensek D."/>
            <person name="Hitch T.C.A."/>
            <person name="Clavel T."/>
        </authorList>
    </citation>
    <scope>NUCLEOTIDE SEQUENCE [LARGE SCALE GENOMIC DNA]</scope>
    <source>
        <strain evidence="6 7">68-1-5</strain>
    </source>
</reference>
<evidence type="ECO:0000313" key="6">
    <source>
        <dbReference type="EMBL" id="MSR93292.1"/>
    </source>
</evidence>
<dbReference type="EC" id="2.1.1.195" evidence="5"/>
<comment type="caution">
    <text evidence="6">The sequence shown here is derived from an EMBL/GenBank/DDBJ whole genome shotgun (WGS) entry which is preliminary data.</text>
</comment>
<keyword evidence="7" id="KW-1185">Reference proteome</keyword>
<dbReference type="PANTHER" id="PTHR35863:SF1">
    <property type="entry name" value="COBALT-PRECORRIN-5B C(1)-METHYLTRANSFERASE"/>
    <property type="match status" value="1"/>
</dbReference>
<name>A0A6N7V1Y8_9FIRM</name>
<dbReference type="UniPathway" id="UPA00148">
    <property type="reaction ID" value="UER00227"/>
</dbReference>
<gene>
    <name evidence="5 6" type="primary">cbiD</name>
    <name evidence="6" type="ORF">FYJ34_03170</name>
</gene>
<dbReference type="GO" id="GO:0019251">
    <property type="term" value="P:anaerobic cobalamin biosynthetic process"/>
    <property type="evidence" value="ECO:0007669"/>
    <property type="project" value="UniProtKB-UniRule"/>
</dbReference>
<comment type="catalytic activity">
    <reaction evidence="5">
        <text>Co-precorrin-5B + S-adenosyl-L-methionine = Co-precorrin-6A + S-adenosyl-L-homocysteine</text>
        <dbReference type="Rhea" id="RHEA:26285"/>
        <dbReference type="ChEBI" id="CHEBI:57856"/>
        <dbReference type="ChEBI" id="CHEBI:59789"/>
        <dbReference type="ChEBI" id="CHEBI:60063"/>
        <dbReference type="ChEBI" id="CHEBI:60064"/>
        <dbReference type="EC" id="2.1.1.195"/>
    </reaction>
</comment>
<dbReference type="Gene3D" id="3.30.2110.10">
    <property type="entry name" value="CbiD-like"/>
    <property type="match status" value="1"/>
</dbReference>
<evidence type="ECO:0000256" key="4">
    <source>
        <dbReference type="ARBA" id="ARBA00022691"/>
    </source>
</evidence>
<evidence type="ECO:0000313" key="7">
    <source>
        <dbReference type="Proteomes" id="UP000434409"/>
    </source>
</evidence>
<sequence>MKKLASGYTTGTCAQAATKAAMQQLLTGTEPKEVEVDLPGGKRLNLLTKKRQILYGKGSYPEKATCAIQKDSGDDPDITNGVLVYSTVEWSREKGVSICGGEGIGRVTKAGLDQPIGEAAINRIPRKMIEKEVKRACEEAGCEADVRVTIRIPGGEELAKKTFNPRLGIVGGLSILGTSGIVEPMSEQALKDTIRVELQVKLAQGETYILAAPGNYGLDFLRKYEQVQSEAVVKCSNYIGETIDMAKELGAKGLLFAGHIGKLVKVAGGIMNTHSRWGDCRMEILAAAALRSGLQEETACRILRSVTTDEALGLCGEAERKRLMQAVMEKIEEYLTIRGEGEIRLGAILFSNVYGILGETRSAAQIWECRRRQQATGQEEKTGR</sequence>
<comment type="similarity">
    <text evidence="5">Belongs to the CbiD family.</text>
</comment>
<evidence type="ECO:0000256" key="2">
    <source>
        <dbReference type="ARBA" id="ARBA00022603"/>
    </source>
</evidence>
<dbReference type="RefSeq" id="WP_154476187.1">
    <property type="nucleotide sequence ID" value="NZ_VULY01000018.1"/>
</dbReference>
<dbReference type="HAMAP" id="MF_00787">
    <property type="entry name" value="CbiD"/>
    <property type="match status" value="1"/>
</dbReference>
<comment type="function">
    <text evidence="5">Catalyzes the methylation of C-1 in cobalt-precorrin-5B to form cobalt-precorrin-6A.</text>
</comment>
<evidence type="ECO:0000256" key="5">
    <source>
        <dbReference type="HAMAP-Rule" id="MF_00787"/>
    </source>
</evidence>
<dbReference type="GO" id="GO:0008168">
    <property type="term" value="F:methyltransferase activity"/>
    <property type="evidence" value="ECO:0007669"/>
    <property type="project" value="UniProtKB-UniRule"/>
</dbReference>
<proteinExistence type="inferred from homology"/>
<accession>A0A6N7V1Y8</accession>
<evidence type="ECO:0000256" key="1">
    <source>
        <dbReference type="ARBA" id="ARBA00022573"/>
    </source>
</evidence>
<comment type="pathway">
    <text evidence="5">Cofactor biosynthesis; adenosylcobalamin biosynthesis; cob(II)yrinate a,c-diamide from sirohydrochlorin (anaerobic route): step 6/10.</text>
</comment>
<dbReference type="EMBL" id="VULY01000018">
    <property type="protein sequence ID" value="MSR93292.1"/>
    <property type="molecule type" value="Genomic_DNA"/>
</dbReference>
<dbReference type="SUPFAM" id="SSF111342">
    <property type="entry name" value="CbiD-like"/>
    <property type="match status" value="1"/>
</dbReference>
<keyword evidence="3 5" id="KW-0808">Transferase</keyword>
<dbReference type="Proteomes" id="UP000434409">
    <property type="component" value="Unassembled WGS sequence"/>
</dbReference>
<dbReference type="AlphaFoldDB" id="A0A6N7V1Y8"/>
<organism evidence="6 7">
    <name type="scientific">Suipraeoptans intestinalis</name>
    <dbReference type="NCBI Taxonomy" id="2606628"/>
    <lineage>
        <taxon>Bacteria</taxon>
        <taxon>Bacillati</taxon>
        <taxon>Bacillota</taxon>
        <taxon>Clostridia</taxon>
        <taxon>Lachnospirales</taxon>
        <taxon>Lachnospiraceae</taxon>
        <taxon>Suipraeoptans</taxon>
    </lineage>
</organism>
<dbReference type="InterPro" id="IPR036074">
    <property type="entry name" value="CbiD_sf"/>
</dbReference>
<dbReference type="NCBIfam" id="TIGR00312">
    <property type="entry name" value="cbiD"/>
    <property type="match status" value="1"/>
</dbReference>
<keyword evidence="4 5" id="KW-0949">S-adenosyl-L-methionine</keyword>
<keyword evidence="1 5" id="KW-0169">Cobalamin biosynthesis</keyword>
<evidence type="ECO:0000256" key="3">
    <source>
        <dbReference type="ARBA" id="ARBA00022679"/>
    </source>
</evidence>
<dbReference type="InterPro" id="IPR002748">
    <property type="entry name" value="CbiD"/>
</dbReference>